<gene>
    <name evidence="9" type="primary">xrt</name>
    <name evidence="9" type="ORF">F2Q65_16380</name>
</gene>
<accession>A0A5M8FL57</accession>
<comment type="caution">
    <text evidence="9">The sequence shown here is derived from an EMBL/GenBank/DDBJ whole genome shotgun (WGS) entry which is preliminary data.</text>
</comment>
<dbReference type="EC" id="3.4.22.-" evidence="9"/>
<keyword evidence="3" id="KW-0645">Protease</keyword>
<keyword evidence="2" id="KW-1003">Cell membrane</keyword>
<dbReference type="GO" id="GO:0008233">
    <property type="term" value="F:peptidase activity"/>
    <property type="evidence" value="ECO:0007669"/>
    <property type="project" value="UniProtKB-KW"/>
</dbReference>
<feature type="transmembrane region" description="Helical" evidence="8">
    <location>
        <begin position="39"/>
        <end position="60"/>
    </location>
</feature>
<dbReference type="GO" id="GO:0006508">
    <property type="term" value="P:proteolysis"/>
    <property type="evidence" value="ECO:0007669"/>
    <property type="project" value="UniProtKB-KW"/>
</dbReference>
<reference evidence="9 10" key="1">
    <citation type="submission" date="2019-09" db="EMBL/GenBank/DDBJ databases">
        <title>Whole-genome sequence of the purple sulfur bacterium Thiohalocapsa marina DSM 19078.</title>
        <authorList>
            <person name="Kyndt J.A."/>
            <person name="Meyer T.E."/>
        </authorList>
    </citation>
    <scope>NUCLEOTIDE SEQUENCE [LARGE SCALE GENOMIC DNA]</scope>
    <source>
        <strain evidence="9 10">DSM 19078</strain>
    </source>
</reference>
<dbReference type="InterPro" id="IPR019127">
    <property type="entry name" value="Exosortase"/>
</dbReference>
<keyword evidence="6 8" id="KW-1133">Transmembrane helix</keyword>
<dbReference type="NCBIfam" id="TIGR02602">
    <property type="entry name" value="8TM_EpsH"/>
    <property type="match status" value="1"/>
</dbReference>
<feature type="transmembrane region" description="Helical" evidence="8">
    <location>
        <begin position="258"/>
        <end position="281"/>
    </location>
</feature>
<dbReference type="OrthoDB" id="9797363at2"/>
<feature type="transmembrane region" description="Helical" evidence="8">
    <location>
        <begin position="215"/>
        <end position="238"/>
    </location>
</feature>
<evidence type="ECO:0000256" key="6">
    <source>
        <dbReference type="ARBA" id="ARBA00022989"/>
    </source>
</evidence>
<feature type="transmembrane region" description="Helical" evidence="8">
    <location>
        <begin position="14"/>
        <end position="33"/>
    </location>
</feature>
<feature type="transmembrane region" description="Helical" evidence="8">
    <location>
        <begin position="112"/>
        <end position="138"/>
    </location>
</feature>
<evidence type="ECO:0000256" key="4">
    <source>
        <dbReference type="ARBA" id="ARBA00022692"/>
    </source>
</evidence>
<keyword evidence="4 8" id="KW-0812">Transmembrane</keyword>
<comment type="subcellular location">
    <subcellularLocation>
        <location evidence="1">Cell membrane</location>
        <topology evidence="1">Multi-pass membrane protein</topology>
    </subcellularLocation>
</comment>
<organism evidence="9 10">
    <name type="scientific">Thiohalocapsa marina</name>
    <dbReference type="NCBI Taxonomy" id="424902"/>
    <lineage>
        <taxon>Bacteria</taxon>
        <taxon>Pseudomonadati</taxon>
        <taxon>Pseudomonadota</taxon>
        <taxon>Gammaproteobacteria</taxon>
        <taxon>Chromatiales</taxon>
        <taxon>Chromatiaceae</taxon>
        <taxon>Thiohalocapsa</taxon>
    </lineage>
</organism>
<evidence type="ECO:0000313" key="9">
    <source>
        <dbReference type="EMBL" id="KAA6183165.1"/>
    </source>
</evidence>
<dbReference type="Proteomes" id="UP000322981">
    <property type="component" value="Unassembled WGS sequence"/>
</dbReference>
<dbReference type="Pfam" id="PF09721">
    <property type="entry name" value="Exosortase_EpsH"/>
    <property type="match status" value="1"/>
</dbReference>
<keyword evidence="10" id="KW-1185">Reference proteome</keyword>
<feature type="transmembrane region" description="Helical" evidence="8">
    <location>
        <begin position="190"/>
        <end position="208"/>
    </location>
</feature>
<sequence length="299" mass="32564">MTLSARQGARGRNLLFWGLPLLAFVAMYTPVYWQQARQVWVFDVYQYAPLIAGVSAWLIWRQRDVFTRRRSPGGALVGSVLLLIGVVAYVSARTRDNSFLEVASQIPVLAGMVFLLAGTLAMRRLWFPICFLIFMAPVPDVVIQSGTGHLKAWVAMAADGLLYGLGYPVARLGNLLIVGPYQLLVDDVCSGLHSIYSLSALGLLYLYLAGRRSWWHWLALAATILPIAVMTNVARVVILGGISYRYGSAVADGFAHSFSGVLLFFIALALLLLADALLLLVGKAFSTGRGGGRDSHQAC</sequence>
<proteinExistence type="predicted"/>
<keyword evidence="7 8" id="KW-0472">Membrane</keyword>
<keyword evidence="5 9" id="KW-0378">Hydrolase</keyword>
<evidence type="ECO:0000313" key="10">
    <source>
        <dbReference type="Proteomes" id="UP000322981"/>
    </source>
</evidence>
<dbReference type="InterPro" id="IPR026392">
    <property type="entry name" value="Exo/Archaeosortase_dom"/>
</dbReference>
<dbReference type="InterPro" id="IPR013426">
    <property type="entry name" value="EpsH-like"/>
</dbReference>
<evidence type="ECO:0000256" key="1">
    <source>
        <dbReference type="ARBA" id="ARBA00004651"/>
    </source>
</evidence>
<dbReference type="NCBIfam" id="TIGR04178">
    <property type="entry name" value="exo_archaeo"/>
    <property type="match status" value="1"/>
</dbReference>
<dbReference type="AlphaFoldDB" id="A0A5M8FL57"/>
<evidence type="ECO:0000256" key="8">
    <source>
        <dbReference type="SAM" id="Phobius"/>
    </source>
</evidence>
<dbReference type="EMBL" id="VWXX01000036">
    <property type="protein sequence ID" value="KAA6183165.1"/>
    <property type="molecule type" value="Genomic_DNA"/>
</dbReference>
<evidence type="ECO:0000256" key="2">
    <source>
        <dbReference type="ARBA" id="ARBA00022475"/>
    </source>
</evidence>
<dbReference type="GO" id="GO:0005886">
    <property type="term" value="C:plasma membrane"/>
    <property type="evidence" value="ECO:0007669"/>
    <property type="project" value="UniProtKB-SubCell"/>
</dbReference>
<dbReference type="RefSeq" id="WP_150094485.1">
    <property type="nucleotide sequence ID" value="NZ_VWXX01000036.1"/>
</dbReference>
<name>A0A5M8FL57_9GAMM</name>
<evidence type="ECO:0000256" key="3">
    <source>
        <dbReference type="ARBA" id="ARBA00022670"/>
    </source>
</evidence>
<evidence type="ECO:0000256" key="5">
    <source>
        <dbReference type="ARBA" id="ARBA00022801"/>
    </source>
</evidence>
<feature type="transmembrane region" description="Helical" evidence="8">
    <location>
        <begin position="72"/>
        <end position="92"/>
    </location>
</feature>
<protein>
    <submittedName>
        <fullName evidence="9">Exosortase</fullName>
        <ecNumber evidence="9">3.4.22.-</ecNumber>
    </submittedName>
</protein>
<evidence type="ECO:0000256" key="7">
    <source>
        <dbReference type="ARBA" id="ARBA00023136"/>
    </source>
</evidence>